<proteinExistence type="predicted"/>
<accession>A0A6B0YVY8</accession>
<comment type="caution">
    <text evidence="1">The sequence shown here is derived from an EMBL/GenBank/DDBJ whole genome shotgun (WGS) entry which is preliminary data.</text>
</comment>
<evidence type="ECO:0000313" key="1">
    <source>
        <dbReference type="EMBL" id="MXY94295.1"/>
    </source>
</evidence>
<gene>
    <name evidence="1" type="ORF">F4Y42_12700</name>
</gene>
<name>A0A6B0YVY8_9CHLR</name>
<protein>
    <submittedName>
        <fullName evidence="1">Uncharacterized protein</fullName>
    </submittedName>
</protein>
<dbReference type="EMBL" id="VXRG01000106">
    <property type="protein sequence ID" value="MXY94295.1"/>
    <property type="molecule type" value="Genomic_DNA"/>
</dbReference>
<dbReference type="AlphaFoldDB" id="A0A6B0YVY8"/>
<sequence length="261" mass="29065">MHTSQQLRSSHFEYRRPGAGGRVAFSAFCADYHDQDRVGVVSPRLEDGVLHTAYALLAITTSFYDVQRASGSDFFIYPQHLAIIGQDSSGNSGKRTETGIATGAGSLDLSLDEAGIGGAWAWLDVWPASNWHTAPQTPTAMLKKVFDLHINRLFWPQDFLPERRKEGDTENEDSPLPDYARRILSTRLKSVYYYNTSAPTVEISAAQPAVDIVQYSLERLPEAVRQTLEKEAQPAHPLGYESYRQVSGEDFLGDMETCFIA</sequence>
<organism evidence="1">
    <name type="scientific">Caldilineaceae bacterium SB0664_bin_27</name>
    <dbReference type="NCBI Taxonomy" id="2605260"/>
    <lineage>
        <taxon>Bacteria</taxon>
        <taxon>Bacillati</taxon>
        <taxon>Chloroflexota</taxon>
        <taxon>Caldilineae</taxon>
        <taxon>Caldilineales</taxon>
        <taxon>Caldilineaceae</taxon>
    </lineage>
</organism>
<reference evidence="1" key="1">
    <citation type="submission" date="2019-09" db="EMBL/GenBank/DDBJ databases">
        <title>Characterisation of the sponge microbiome using genome-centric metagenomics.</title>
        <authorList>
            <person name="Engelberts J.P."/>
            <person name="Robbins S.J."/>
            <person name="De Goeij J.M."/>
            <person name="Aranda M."/>
            <person name="Bell S.C."/>
            <person name="Webster N.S."/>
        </authorList>
    </citation>
    <scope>NUCLEOTIDE SEQUENCE</scope>
    <source>
        <strain evidence="1">SB0664_bin_27</strain>
    </source>
</reference>